<sequence length="99" mass="11243">MSTVLATAANGAARKGRVGDKGRQWLGKCGCQWWCVMEAELVVSSCRQWLAIVCNGGENRWEISRWQRRRKQLWGKVLLAISSASLELEAKEGERHRRS</sequence>
<keyword evidence="2" id="KW-1185">Reference proteome</keyword>
<proteinExistence type="predicted"/>
<protein>
    <submittedName>
        <fullName evidence="1">Uncharacterized protein</fullName>
    </submittedName>
</protein>
<comment type="caution">
    <text evidence="1">The sequence shown here is derived from an EMBL/GenBank/DDBJ whole genome shotgun (WGS) entry which is preliminary data.</text>
</comment>
<evidence type="ECO:0000313" key="1">
    <source>
        <dbReference type="EMBL" id="KAI3688997.1"/>
    </source>
</evidence>
<organism evidence="1 2">
    <name type="scientific">Cichorium intybus</name>
    <name type="common">Chicory</name>
    <dbReference type="NCBI Taxonomy" id="13427"/>
    <lineage>
        <taxon>Eukaryota</taxon>
        <taxon>Viridiplantae</taxon>
        <taxon>Streptophyta</taxon>
        <taxon>Embryophyta</taxon>
        <taxon>Tracheophyta</taxon>
        <taxon>Spermatophyta</taxon>
        <taxon>Magnoliopsida</taxon>
        <taxon>eudicotyledons</taxon>
        <taxon>Gunneridae</taxon>
        <taxon>Pentapetalae</taxon>
        <taxon>asterids</taxon>
        <taxon>campanulids</taxon>
        <taxon>Asterales</taxon>
        <taxon>Asteraceae</taxon>
        <taxon>Cichorioideae</taxon>
        <taxon>Cichorieae</taxon>
        <taxon>Cichoriinae</taxon>
        <taxon>Cichorium</taxon>
    </lineage>
</organism>
<dbReference type="Proteomes" id="UP001055811">
    <property type="component" value="Linkage Group LG09"/>
</dbReference>
<reference evidence="2" key="1">
    <citation type="journal article" date="2022" name="Mol. Ecol. Resour.">
        <title>The genomes of chicory, endive, great burdock and yacon provide insights into Asteraceae palaeo-polyploidization history and plant inulin production.</title>
        <authorList>
            <person name="Fan W."/>
            <person name="Wang S."/>
            <person name="Wang H."/>
            <person name="Wang A."/>
            <person name="Jiang F."/>
            <person name="Liu H."/>
            <person name="Zhao H."/>
            <person name="Xu D."/>
            <person name="Zhang Y."/>
        </authorList>
    </citation>
    <scope>NUCLEOTIDE SEQUENCE [LARGE SCALE GENOMIC DNA]</scope>
    <source>
        <strain evidence="2">cv. Punajuju</strain>
    </source>
</reference>
<gene>
    <name evidence="1" type="ORF">L2E82_46945</name>
</gene>
<dbReference type="EMBL" id="CM042017">
    <property type="protein sequence ID" value="KAI3688997.1"/>
    <property type="molecule type" value="Genomic_DNA"/>
</dbReference>
<name>A0ACB8YU02_CICIN</name>
<reference evidence="1 2" key="2">
    <citation type="journal article" date="2022" name="Mol. Ecol. Resour.">
        <title>The genomes of chicory, endive, great burdock and yacon provide insights into Asteraceae paleo-polyploidization history and plant inulin production.</title>
        <authorList>
            <person name="Fan W."/>
            <person name="Wang S."/>
            <person name="Wang H."/>
            <person name="Wang A."/>
            <person name="Jiang F."/>
            <person name="Liu H."/>
            <person name="Zhao H."/>
            <person name="Xu D."/>
            <person name="Zhang Y."/>
        </authorList>
    </citation>
    <scope>NUCLEOTIDE SEQUENCE [LARGE SCALE GENOMIC DNA]</scope>
    <source>
        <strain evidence="2">cv. Punajuju</strain>
        <tissue evidence="1">Leaves</tissue>
    </source>
</reference>
<accession>A0ACB8YU02</accession>
<evidence type="ECO:0000313" key="2">
    <source>
        <dbReference type="Proteomes" id="UP001055811"/>
    </source>
</evidence>